<organism evidence="2 3">
    <name type="scientific">Deinandra increscens subsp. villosa</name>
    <dbReference type="NCBI Taxonomy" id="3103831"/>
    <lineage>
        <taxon>Eukaryota</taxon>
        <taxon>Viridiplantae</taxon>
        <taxon>Streptophyta</taxon>
        <taxon>Embryophyta</taxon>
        <taxon>Tracheophyta</taxon>
        <taxon>Spermatophyta</taxon>
        <taxon>Magnoliopsida</taxon>
        <taxon>eudicotyledons</taxon>
        <taxon>Gunneridae</taxon>
        <taxon>Pentapetalae</taxon>
        <taxon>asterids</taxon>
        <taxon>campanulids</taxon>
        <taxon>Asterales</taxon>
        <taxon>Asteraceae</taxon>
        <taxon>Asteroideae</taxon>
        <taxon>Heliantheae alliance</taxon>
        <taxon>Madieae</taxon>
        <taxon>Madiinae</taxon>
        <taxon>Deinandra</taxon>
    </lineage>
</organism>
<accession>A0AAP0CI91</accession>
<dbReference type="Proteomes" id="UP001408789">
    <property type="component" value="Unassembled WGS sequence"/>
</dbReference>
<dbReference type="PANTHER" id="PTHR34120">
    <property type="entry name" value="EXPRESSED PROTEIN"/>
    <property type="match status" value="1"/>
</dbReference>
<dbReference type="PANTHER" id="PTHR34120:SF28">
    <property type="entry name" value="CALCIUM_CALMODULIN-DEPENDENT PROTEIN KINASE"/>
    <property type="match status" value="1"/>
</dbReference>
<dbReference type="EMBL" id="JBCNJP010000025">
    <property type="protein sequence ID" value="KAK9055428.1"/>
    <property type="molecule type" value="Genomic_DNA"/>
</dbReference>
<evidence type="ECO:0000313" key="3">
    <source>
        <dbReference type="Proteomes" id="UP001408789"/>
    </source>
</evidence>
<feature type="compositionally biased region" description="Basic and acidic residues" evidence="1">
    <location>
        <begin position="172"/>
        <end position="184"/>
    </location>
</feature>
<proteinExistence type="predicted"/>
<comment type="caution">
    <text evidence="2">The sequence shown here is derived from an EMBL/GenBank/DDBJ whole genome shotgun (WGS) entry which is preliminary data.</text>
</comment>
<feature type="region of interest" description="Disordered" evidence="1">
    <location>
        <begin position="159"/>
        <end position="184"/>
    </location>
</feature>
<feature type="compositionally biased region" description="Basic residues" evidence="1">
    <location>
        <begin position="159"/>
        <end position="168"/>
    </location>
</feature>
<protein>
    <submittedName>
        <fullName evidence="2">Uncharacterized protein</fullName>
    </submittedName>
</protein>
<sequence length="262" mass="29167">MTQVDLEAPASEYAVGGDRKIACETLSELPQDHDIPESTVVEYAPESFWLSKDAEFDWFDRNAFLERKESIKGNSSSMNLSPIVNPSYSNANASSISVFLKPKPAQKTSYVDSKRRNCKLANILLFPKRLDSIGKEVPVVSMAEPSSPKVSCLGRVRSKRCPRRRKANRPASEPEKTVTQHQKTDQVQKLGFISCMKSLFGSVCHGGRKTNRSPPEVNEPSEYSARRRNNVVCNLIDDEEEAKGDPRASGVTPFSSGRRLET</sequence>
<name>A0AAP0CI91_9ASTR</name>
<feature type="region of interest" description="Disordered" evidence="1">
    <location>
        <begin position="204"/>
        <end position="262"/>
    </location>
</feature>
<keyword evidence="3" id="KW-1185">Reference proteome</keyword>
<evidence type="ECO:0000313" key="2">
    <source>
        <dbReference type="EMBL" id="KAK9055428.1"/>
    </source>
</evidence>
<reference evidence="2 3" key="1">
    <citation type="submission" date="2024-04" db="EMBL/GenBank/DDBJ databases">
        <title>The reference genome of an endangered Asteraceae, Deinandra increscens subsp. villosa, native to the Central Coast of California.</title>
        <authorList>
            <person name="Guilliams M."/>
            <person name="Hasenstab-Lehman K."/>
            <person name="Meyer R."/>
            <person name="Mcevoy S."/>
        </authorList>
    </citation>
    <scope>NUCLEOTIDE SEQUENCE [LARGE SCALE GENOMIC DNA]</scope>
    <source>
        <tissue evidence="2">Leaf</tissue>
    </source>
</reference>
<evidence type="ECO:0000256" key="1">
    <source>
        <dbReference type="SAM" id="MobiDB-lite"/>
    </source>
</evidence>
<gene>
    <name evidence="2" type="ORF">SSX86_026511</name>
</gene>
<dbReference type="AlphaFoldDB" id="A0AAP0CI91"/>